<organism evidence="2 3">
    <name type="scientific">Mycolicibacterium mageritense</name>
    <name type="common">Mycobacterium mageritense</name>
    <dbReference type="NCBI Taxonomy" id="53462"/>
    <lineage>
        <taxon>Bacteria</taxon>
        <taxon>Bacillati</taxon>
        <taxon>Actinomycetota</taxon>
        <taxon>Actinomycetes</taxon>
        <taxon>Mycobacteriales</taxon>
        <taxon>Mycobacteriaceae</taxon>
        <taxon>Mycolicibacterium</taxon>
    </lineage>
</organism>
<dbReference type="InterPro" id="IPR010610">
    <property type="entry name" value="EryCIII-like_C"/>
</dbReference>
<dbReference type="InterPro" id="IPR002213">
    <property type="entry name" value="UDP_glucos_trans"/>
</dbReference>
<reference evidence="2 3" key="1">
    <citation type="journal article" date="2019" name="Emerg. Microbes Infect.">
        <title>Comprehensive subspecies identification of 175 nontuberculous mycobacteria species based on 7547 genomic profiles.</title>
        <authorList>
            <person name="Matsumoto Y."/>
            <person name="Kinjo T."/>
            <person name="Motooka D."/>
            <person name="Nabeya D."/>
            <person name="Jung N."/>
            <person name="Uechi K."/>
            <person name="Horii T."/>
            <person name="Iida T."/>
            <person name="Fujita J."/>
            <person name="Nakamura S."/>
        </authorList>
    </citation>
    <scope>NUCLEOTIDE SEQUENCE [LARGE SCALE GENOMIC DNA]</scope>
    <source>
        <strain evidence="2 3">JCM 12375</strain>
    </source>
</reference>
<keyword evidence="3" id="KW-1185">Reference proteome</keyword>
<protein>
    <recommendedName>
        <fullName evidence="1">Erythromycin biosynthesis protein CIII-like C-terminal domain-containing protein</fullName>
    </recommendedName>
</protein>
<sequence>MATIGIIAIGSHGDVAPLTGLGVRLQHAGHRVTMVAYQMFAELVIGCGLDFRPLADGGAALGDVSPLDAVKGLARFLSPSGMRALGSQVLAAVHDEPFDVLLLSPFAEPAGHPLAEALSIPSVGVRLQPLSATGDHPPSVLGAWSAGRRTNRAAARVGETVLDALYGKTINGFRAELELPNVPARSLRRQRTDARWPILYGYSPTVLPRPADWRPGIEVVGYWWPARPSGWQPSAELTAFLDAGPAPVVIGFGSTVNSRAAAEKISGVIRDAVQVAGARAVVQSGWAGLDVAGDDVLCVGEVPHDWLFTRAAVVVHHCGAGTTAAGLRAGVPAVAVPAMGDQPFWARRLAELGASPAPIPQRRLTSENLGAAIRAAMTDNGFRTNAARVSDHMQAEDGAGRVLKLVEELLA</sequence>
<evidence type="ECO:0000313" key="2">
    <source>
        <dbReference type="EMBL" id="BBX35308.1"/>
    </source>
</evidence>
<dbReference type="InterPro" id="IPR050426">
    <property type="entry name" value="Glycosyltransferase_28"/>
</dbReference>
<evidence type="ECO:0000313" key="3">
    <source>
        <dbReference type="Proteomes" id="UP000465622"/>
    </source>
</evidence>
<feature type="domain" description="Erythromycin biosynthesis protein CIII-like C-terminal" evidence="1">
    <location>
        <begin position="293"/>
        <end position="408"/>
    </location>
</feature>
<gene>
    <name evidence="2" type="ORF">MMAGJ_45900</name>
</gene>
<dbReference type="Gene3D" id="3.40.50.2000">
    <property type="entry name" value="Glycogen Phosphorylase B"/>
    <property type="match status" value="2"/>
</dbReference>
<dbReference type="Proteomes" id="UP000465622">
    <property type="component" value="Chromosome"/>
</dbReference>
<dbReference type="SUPFAM" id="SSF53756">
    <property type="entry name" value="UDP-Glycosyltransferase/glycogen phosphorylase"/>
    <property type="match status" value="1"/>
</dbReference>
<dbReference type="PANTHER" id="PTHR48050:SF13">
    <property type="entry name" value="STEROL 3-BETA-GLUCOSYLTRANSFERASE UGT80A2"/>
    <property type="match status" value="1"/>
</dbReference>
<dbReference type="Pfam" id="PF06722">
    <property type="entry name" value="EryCIII-like_C"/>
    <property type="match status" value="1"/>
</dbReference>
<dbReference type="CDD" id="cd03784">
    <property type="entry name" value="GT1_Gtf-like"/>
    <property type="match status" value="1"/>
</dbReference>
<evidence type="ECO:0000259" key="1">
    <source>
        <dbReference type="Pfam" id="PF06722"/>
    </source>
</evidence>
<name>A0ABM7HXH7_MYCME</name>
<dbReference type="RefSeq" id="WP_036428758.1">
    <property type="nucleotide sequence ID" value="NZ_AP022567.1"/>
</dbReference>
<accession>A0ABM7HXH7</accession>
<dbReference type="PANTHER" id="PTHR48050">
    <property type="entry name" value="STEROL 3-BETA-GLUCOSYLTRANSFERASE"/>
    <property type="match status" value="1"/>
</dbReference>
<proteinExistence type="predicted"/>
<dbReference type="EMBL" id="AP022567">
    <property type="protein sequence ID" value="BBX35308.1"/>
    <property type="molecule type" value="Genomic_DNA"/>
</dbReference>